<dbReference type="AlphaFoldDB" id="A0A9W5ERJ1"/>
<gene>
    <name evidence="4" type="ORF">O9570_17240</name>
</gene>
<dbReference type="RefSeq" id="WP_054437575.1">
    <property type="nucleotide sequence ID" value="NZ_CYTI01000003.1"/>
</dbReference>
<dbReference type="PIRSF" id="PIRSF007349">
    <property type="entry name" value="Tsp_L"/>
    <property type="match status" value="1"/>
</dbReference>
<feature type="domain" description="Tail sheath protein C-terminal" evidence="3">
    <location>
        <begin position="377"/>
        <end position="488"/>
    </location>
</feature>
<evidence type="ECO:0000259" key="2">
    <source>
        <dbReference type="Pfam" id="PF04984"/>
    </source>
</evidence>
<comment type="caution">
    <text evidence="4">The sequence shown here is derived from an EMBL/GenBank/DDBJ whole genome shotgun (WGS) entry which is preliminary data.</text>
</comment>
<reference evidence="4" key="1">
    <citation type="submission" date="2022-12" db="EMBL/GenBank/DDBJ databases">
        <authorList>
            <person name="Voronina O.L."/>
            <person name="Kunda M.S."/>
            <person name="Ryzhova N."/>
            <person name="Aksenova E.I."/>
        </authorList>
    </citation>
    <scope>NUCLEOTIDE SEQUENCE</scope>
    <source>
        <strain evidence="4">SCCH136:Ach223948</strain>
    </source>
</reference>
<dbReference type="EMBL" id="JAPZVI010000013">
    <property type="protein sequence ID" value="MCZ8403201.1"/>
    <property type="molecule type" value="Genomic_DNA"/>
</dbReference>
<evidence type="ECO:0000313" key="4">
    <source>
        <dbReference type="EMBL" id="MCZ8403201.1"/>
    </source>
</evidence>
<dbReference type="InterPro" id="IPR007067">
    <property type="entry name" value="Tail_sheath"/>
</dbReference>
<feature type="domain" description="Tail sheath protein subtilisin-like" evidence="2">
    <location>
        <begin position="208"/>
        <end position="367"/>
    </location>
</feature>
<name>A0A9W5ERJ1_ALCXX</name>
<dbReference type="InterPro" id="IPR035089">
    <property type="entry name" value="Phage_sheath_subtilisin"/>
</dbReference>
<organism evidence="4 5">
    <name type="scientific">Alcaligenes xylosoxydans xylosoxydans</name>
    <name type="common">Achromobacter xylosoxidans</name>
    <dbReference type="NCBI Taxonomy" id="85698"/>
    <lineage>
        <taxon>Bacteria</taxon>
        <taxon>Pseudomonadati</taxon>
        <taxon>Pseudomonadota</taxon>
        <taxon>Betaproteobacteria</taxon>
        <taxon>Burkholderiales</taxon>
        <taxon>Alcaligenaceae</taxon>
        <taxon>Achromobacter</taxon>
    </lineage>
</organism>
<dbReference type="InterPro" id="IPR020287">
    <property type="entry name" value="Tail_sheath_C"/>
</dbReference>
<dbReference type="Pfam" id="PF04984">
    <property type="entry name" value="Phage_sheath_1"/>
    <property type="match status" value="1"/>
</dbReference>
<evidence type="ECO:0000256" key="1">
    <source>
        <dbReference type="ARBA" id="ARBA00008005"/>
    </source>
</evidence>
<evidence type="ECO:0000259" key="3">
    <source>
        <dbReference type="Pfam" id="PF17482"/>
    </source>
</evidence>
<evidence type="ECO:0000313" key="5">
    <source>
        <dbReference type="Proteomes" id="UP001141992"/>
    </source>
</evidence>
<comment type="similarity">
    <text evidence="1">Belongs to the myoviridae tail sheath protein family.</text>
</comment>
<sequence length="490" mass="51963">MPDNIIFNTIPTDILTPGQYVEIDNAKALRGLPSLNRRILVVGNKLPAGTAAPLTLYRVNSGDEGATLFGRGSVLHEMLRLARAANKTSDIWALGVEDLAAGVAATKTITITGPAAAAGTIALYINGQKLSIGVAAGDAAAAVATAIAAVVNGYQNGPVTAAAVAGVVTLTARHKGAFTQGIGVLVNFYDDESLPAGLTLEIANGVAGTGNPDAADVVAAISDEWFYTIISPWSDSANMAIIEAELASRFGGMDMRTGHLFTGVAGTHAQLSTYGSARNSENSSFIGVKNPPQAPYLWAAVHGAVVEFNGAIDPARPFQTLDLPGLLPPSPKDRFRREERHLLLHDGCSTFTVSQDGIVQIERVVTTYQTNAWGIEDVSYLDVETVWTADYMRYAFRTAVATNFPRHKLADDGTDFDPAQPIATPSMIAGVLIATAKSLEKAGLLENFADFKKNLIVQRSMVDRNRVNAVIPPDLVNQFRVFAGSIQFIL</sequence>
<proteinExistence type="inferred from homology"/>
<dbReference type="Proteomes" id="UP001141992">
    <property type="component" value="Unassembled WGS sequence"/>
</dbReference>
<protein>
    <submittedName>
        <fullName evidence="4">Phage tail sheath subtilisin-like domain-containing protein</fullName>
    </submittedName>
</protein>
<accession>A0A9W5ERJ1</accession>
<dbReference type="Pfam" id="PF17482">
    <property type="entry name" value="Phage_sheath_1C"/>
    <property type="match status" value="1"/>
</dbReference>